<name>A8RP05_ENTBW</name>
<dbReference type="PaxDb" id="411902-CLOBOL_02331"/>
<sequence>MDILSGWIFLPLIIVKKAEVVWRLFQMVKIIPLFVKIVGVERMEDLVI</sequence>
<dbReference type="EMBL" id="ABCC02000023">
    <property type="protein sequence ID" value="EDP17259.1"/>
    <property type="molecule type" value="Genomic_DNA"/>
</dbReference>
<dbReference type="HOGENOM" id="CLU_3151197_0_0_9"/>
<dbReference type="AlphaFoldDB" id="A8RP05"/>
<reference evidence="1 2" key="1">
    <citation type="submission" date="2007-08" db="EMBL/GenBank/DDBJ databases">
        <authorList>
            <person name="Fulton L."/>
            <person name="Clifton S."/>
            <person name="Fulton B."/>
            <person name="Xu J."/>
            <person name="Minx P."/>
            <person name="Pepin K.H."/>
            <person name="Johnson M."/>
            <person name="Thiruvilangam P."/>
            <person name="Bhonagiri V."/>
            <person name="Nash W.E."/>
            <person name="Mardis E.R."/>
            <person name="Wilson R.K."/>
        </authorList>
    </citation>
    <scope>NUCLEOTIDE SEQUENCE [LARGE SCALE GENOMIC DNA]</scope>
    <source>
        <strain evidence="2">ATCC BAA-613 / DSM 15670 / CCUG 46953 / JCM 12243 / WAL 16351</strain>
    </source>
</reference>
<protein>
    <submittedName>
        <fullName evidence="1">Uncharacterized protein</fullName>
    </submittedName>
</protein>
<evidence type="ECO:0000313" key="2">
    <source>
        <dbReference type="Proteomes" id="UP000005396"/>
    </source>
</evidence>
<proteinExistence type="predicted"/>
<evidence type="ECO:0000313" key="1">
    <source>
        <dbReference type="EMBL" id="EDP17259.1"/>
    </source>
</evidence>
<comment type="caution">
    <text evidence="1">The sequence shown here is derived from an EMBL/GenBank/DDBJ whole genome shotgun (WGS) entry which is preliminary data.</text>
</comment>
<gene>
    <name evidence="1" type="ORF">CLOBOL_02331</name>
</gene>
<reference evidence="1 2" key="2">
    <citation type="submission" date="2007-09" db="EMBL/GenBank/DDBJ databases">
        <title>Draft genome sequence of Clostridium bolteae (ATCC BAA-613).</title>
        <authorList>
            <person name="Sudarsanam P."/>
            <person name="Ley R."/>
            <person name="Guruge J."/>
            <person name="Turnbaugh P.J."/>
            <person name="Mahowald M."/>
            <person name="Liep D."/>
            <person name="Gordon J."/>
        </authorList>
    </citation>
    <scope>NUCLEOTIDE SEQUENCE [LARGE SCALE GENOMIC DNA]</scope>
    <source>
        <strain evidence="2">ATCC BAA-613 / DSM 15670 / CCUG 46953 / JCM 12243 / WAL 16351</strain>
    </source>
</reference>
<accession>A8RP05</accession>
<organism evidence="1 2">
    <name type="scientific">Enterocloster bolteae (strain ATCC BAA-613 / DSM 15670 / CCUG 46953 / JCM 12243 / WAL 16351)</name>
    <name type="common">Clostridium bolteae</name>
    <dbReference type="NCBI Taxonomy" id="411902"/>
    <lineage>
        <taxon>Bacteria</taxon>
        <taxon>Bacillati</taxon>
        <taxon>Bacillota</taxon>
        <taxon>Clostridia</taxon>
        <taxon>Lachnospirales</taxon>
        <taxon>Lachnospiraceae</taxon>
        <taxon>Enterocloster</taxon>
    </lineage>
</organism>
<dbReference type="Proteomes" id="UP000005396">
    <property type="component" value="Unassembled WGS sequence"/>
</dbReference>